<dbReference type="EMBL" id="KN840847">
    <property type="protein sequence ID" value="KIP01247.1"/>
    <property type="molecule type" value="Genomic_DNA"/>
</dbReference>
<protein>
    <recommendedName>
        <fullName evidence="3">DDE-1 domain-containing protein</fullName>
    </recommendedName>
</protein>
<evidence type="ECO:0000313" key="1">
    <source>
        <dbReference type="EMBL" id="KIP01247.1"/>
    </source>
</evidence>
<name>A0A0C3RYH8_PHLG1</name>
<reference evidence="1 2" key="1">
    <citation type="journal article" date="2014" name="PLoS Genet.">
        <title>Analysis of the Phlebiopsis gigantea genome, transcriptome and secretome provides insight into its pioneer colonization strategies of wood.</title>
        <authorList>
            <person name="Hori C."/>
            <person name="Ishida T."/>
            <person name="Igarashi K."/>
            <person name="Samejima M."/>
            <person name="Suzuki H."/>
            <person name="Master E."/>
            <person name="Ferreira P."/>
            <person name="Ruiz-Duenas F.J."/>
            <person name="Held B."/>
            <person name="Canessa P."/>
            <person name="Larrondo L.F."/>
            <person name="Schmoll M."/>
            <person name="Druzhinina I.S."/>
            <person name="Kubicek C.P."/>
            <person name="Gaskell J.A."/>
            <person name="Kersten P."/>
            <person name="St John F."/>
            <person name="Glasner J."/>
            <person name="Sabat G."/>
            <person name="Splinter BonDurant S."/>
            <person name="Syed K."/>
            <person name="Yadav J."/>
            <person name="Mgbeahuruike A.C."/>
            <person name="Kovalchuk A."/>
            <person name="Asiegbu F.O."/>
            <person name="Lackner G."/>
            <person name="Hoffmeister D."/>
            <person name="Rencoret J."/>
            <person name="Gutierrez A."/>
            <person name="Sun H."/>
            <person name="Lindquist E."/>
            <person name="Barry K."/>
            <person name="Riley R."/>
            <person name="Grigoriev I.V."/>
            <person name="Henrissat B."/>
            <person name="Kues U."/>
            <person name="Berka R.M."/>
            <person name="Martinez A.T."/>
            <person name="Covert S.F."/>
            <person name="Blanchette R.A."/>
            <person name="Cullen D."/>
        </authorList>
    </citation>
    <scope>NUCLEOTIDE SEQUENCE [LARGE SCALE GENOMIC DNA]</scope>
    <source>
        <strain evidence="1 2">11061_1 CR5-6</strain>
    </source>
</reference>
<proteinExistence type="predicted"/>
<dbReference type="Proteomes" id="UP000053257">
    <property type="component" value="Unassembled WGS sequence"/>
</dbReference>
<feature type="non-terminal residue" evidence="1">
    <location>
        <position position="208"/>
    </location>
</feature>
<sequence length="208" mass="23457">MDWSIRRITKAGQKVPADAPVQLFHSFLRVVAAVRDENIADCLIVNNDQTMVLFSHGNKVTFAPRGAKQVAGEGFEEKRAFTLMVGVSLGGEVLPFQAIYQGASVSRSLPKKTAPLYSHATSTLSMRFEVSKTTTHWSNLDTMKSYVTHILVPYFRVHIEQLQLPDDQRCLWLVDVWSVHRSEAFRNWMKASYPWIIINYVPGGCTGL</sequence>
<accession>A0A0C3RYH8</accession>
<evidence type="ECO:0000313" key="2">
    <source>
        <dbReference type="Proteomes" id="UP000053257"/>
    </source>
</evidence>
<keyword evidence="2" id="KW-1185">Reference proteome</keyword>
<gene>
    <name evidence="1" type="ORF">PHLGIDRAFT_40436</name>
</gene>
<dbReference type="OrthoDB" id="3341102at2759"/>
<dbReference type="STRING" id="745531.A0A0C3RYH8"/>
<evidence type="ECO:0008006" key="3">
    <source>
        <dbReference type="Google" id="ProtNLM"/>
    </source>
</evidence>
<dbReference type="AlphaFoldDB" id="A0A0C3RYH8"/>
<dbReference type="HOGENOM" id="CLU_046752_2_0_1"/>
<organism evidence="1 2">
    <name type="scientific">Phlebiopsis gigantea (strain 11061_1 CR5-6)</name>
    <name type="common">White-rot fungus</name>
    <name type="synonym">Peniophora gigantea</name>
    <dbReference type="NCBI Taxonomy" id="745531"/>
    <lineage>
        <taxon>Eukaryota</taxon>
        <taxon>Fungi</taxon>
        <taxon>Dikarya</taxon>
        <taxon>Basidiomycota</taxon>
        <taxon>Agaricomycotina</taxon>
        <taxon>Agaricomycetes</taxon>
        <taxon>Polyporales</taxon>
        <taxon>Phanerochaetaceae</taxon>
        <taxon>Phlebiopsis</taxon>
    </lineage>
</organism>